<dbReference type="AlphaFoldDB" id="V6TT97"/>
<reference evidence="3" key="1">
    <citation type="submission" date="2012-02" db="EMBL/GenBank/DDBJ databases">
        <title>Genome sequencing of Giardia lamblia Genotypes A2 and B isolates (DH and GS) and comparative analysis with the genomes of Genotypes A1 and E (WB and Pig).</title>
        <authorList>
            <person name="Adam R."/>
            <person name="Dahlstrom E."/>
            <person name="Martens C."/>
            <person name="Bruno D."/>
            <person name="Barbian K."/>
            <person name="Porcella S.F."/>
            <person name="Nash T."/>
        </authorList>
    </citation>
    <scope>NUCLEOTIDE SEQUENCE</scope>
    <source>
        <strain evidence="3">GS</strain>
    </source>
</reference>
<feature type="compositionally biased region" description="Basic and acidic residues" evidence="1">
    <location>
        <begin position="96"/>
        <end position="109"/>
    </location>
</feature>
<feature type="compositionally biased region" description="Low complexity" evidence="1">
    <location>
        <begin position="158"/>
        <end position="169"/>
    </location>
</feature>
<comment type="caution">
    <text evidence="2">The sequence shown here is derived from an EMBL/GenBank/DDBJ whole genome shotgun (WGS) entry which is preliminary data.</text>
</comment>
<dbReference type="VEuPathDB" id="GiardiaDB:QR46_3114"/>
<feature type="compositionally biased region" description="Basic and acidic residues" evidence="1">
    <location>
        <begin position="128"/>
        <end position="140"/>
    </location>
</feature>
<feature type="region of interest" description="Disordered" evidence="1">
    <location>
        <begin position="76"/>
        <end position="276"/>
    </location>
</feature>
<proteinExistence type="predicted"/>
<dbReference type="OrthoDB" id="10261017at2759"/>
<evidence type="ECO:0000256" key="1">
    <source>
        <dbReference type="SAM" id="MobiDB-lite"/>
    </source>
</evidence>
<organism evidence="2 3">
    <name type="scientific">Giardia intestinalis</name>
    <name type="common">Giardia lamblia</name>
    <dbReference type="NCBI Taxonomy" id="5741"/>
    <lineage>
        <taxon>Eukaryota</taxon>
        <taxon>Metamonada</taxon>
        <taxon>Diplomonadida</taxon>
        <taxon>Hexamitidae</taxon>
        <taxon>Giardiinae</taxon>
        <taxon>Giardia</taxon>
    </lineage>
</organism>
<name>V6TT97_GIAIN</name>
<feature type="region of interest" description="Disordered" evidence="1">
    <location>
        <begin position="1"/>
        <end position="22"/>
    </location>
</feature>
<feature type="compositionally biased region" description="Polar residues" evidence="1">
    <location>
        <begin position="225"/>
        <end position="244"/>
    </location>
</feature>
<sequence length="428" mass="46776">MQTMRYGHQESGRAHESNLTQEQEKMVKRVMLTMKDFDIQRGQQDCEATLRETNFDFDKAIDLLISPNYHPWINNPINRGAHGPSNYGGPNNRRREHNDRRPHNSEQRRRQTVKNNESNDDGDSGKAVSHEKTLEKRKTSSDSASKSDGSKKVLHITSKSSGSKEGVGSLDSNVTDGLKEPIVVSKQPTTHTPKKDSSTTGSAAPVSAPIKVVITTQRPADKAATQETSHSSKPDTATVTTSAAPSKISIKIAPSKTTKKGNQPSDTAPKSQDDQKSNIQLTLKPSGGQQAPPIDVMALEKNLGRPGESAPQMAMVQQPYTMASNIPVMSAPVTATQPNQQPVQVVYVPVYYPSQGPMGEMNPFPPTTSLQMKNPDMLQMPGYQMVHMPMPMMNGMQGQVIAPMQVPPGQQTQHFAFPFTGEAQTQSK</sequence>
<gene>
    <name evidence="2" type="ORF">GSB_151169</name>
</gene>
<reference evidence="2 3" key="2">
    <citation type="journal article" date="2013" name="Genome Biol. Evol.">
        <title>Genome sequencing of Giardia lamblia genotypes A2 and B isolates (DH and GS) and comparative analysis with the genomes of genotypes A1 and E (WB and Pig).</title>
        <authorList>
            <person name="Adam R.D."/>
            <person name="Dahlstrom E.W."/>
            <person name="Martens C.A."/>
            <person name="Bruno D.P."/>
            <person name="Barbian K.D."/>
            <person name="Ricklefs S.M."/>
            <person name="Hernandez M.M."/>
            <person name="Narla N.P."/>
            <person name="Patel R.B."/>
            <person name="Porcella S.F."/>
            <person name="Nash T.E."/>
        </authorList>
    </citation>
    <scope>NUCLEOTIDE SEQUENCE [LARGE SCALE GENOMIC DNA]</scope>
    <source>
        <strain evidence="2 3">GS</strain>
    </source>
</reference>
<dbReference type="VEuPathDB" id="GiardiaDB:DHA2_153231"/>
<feature type="compositionally biased region" description="Basic and acidic residues" evidence="1">
    <location>
        <begin position="7"/>
        <end position="22"/>
    </location>
</feature>
<dbReference type="InterPro" id="IPR009060">
    <property type="entry name" value="UBA-like_sf"/>
</dbReference>
<dbReference type="Proteomes" id="UP000018040">
    <property type="component" value="Unassembled WGS sequence"/>
</dbReference>
<accession>V6TT97</accession>
<dbReference type="EMBL" id="AHHH01000109">
    <property type="protein sequence ID" value="ESU41809.1"/>
    <property type="molecule type" value="Genomic_DNA"/>
</dbReference>
<protein>
    <recommendedName>
        <fullName evidence="4">UBA domain-containing protein</fullName>
    </recommendedName>
</protein>
<evidence type="ECO:0000313" key="3">
    <source>
        <dbReference type="Proteomes" id="UP000018040"/>
    </source>
</evidence>
<dbReference type="VEuPathDB" id="GiardiaDB:GL50803_0022855"/>
<dbReference type="SUPFAM" id="SSF46934">
    <property type="entry name" value="UBA-like"/>
    <property type="match status" value="1"/>
</dbReference>
<evidence type="ECO:0000313" key="2">
    <source>
        <dbReference type="EMBL" id="ESU41809.1"/>
    </source>
</evidence>
<evidence type="ECO:0008006" key="4">
    <source>
        <dbReference type="Google" id="ProtNLM"/>
    </source>
</evidence>
<feature type="compositionally biased region" description="Polar residues" evidence="1">
    <location>
        <begin position="260"/>
        <end position="270"/>
    </location>
</feature>